<proteinExistence type="inferred from homology"/>
<comment type="subcellular location">
    <subcellularLocation>
        <location evidence="11">Cytoplasm</location>
    </subcellularLocation>
    <text evidence="11">About half TF is bound to the ribosome near the polypeptide exit tunnel while the other half is free in the cytoplasm.</text>
</comment>
<keyword evidence="5 11" id="KW-0132">Cell division</keyword>
<comment type="caution">
    <text evidence="15">The sequence shown here is derived from an EMBL/GenBank/DDBJ whole genome shotgun (WGS) entry which is preliminary data.</text>
</comment>
<dbReference type="PIRSF" id="PIRSF003095">
    <property type="entry name" value="Trigger_factor"/>
    <property type="match status" value="1"/>
</dbReference>
<keyword evidence="8 11" id="KW-0413">Isomerase</keyword>
<evidence type="ECO:0000256" key="8">
    <source>
        <dbReference type="ARBA" id="ARBA00023235"/>
    </source>
</evidence>
<evidence type="ECO:0000256" key="11">
    <source>
        <dbReference type="HAMAP-Rule" id="MF_00303"/>
    </source>
</evidence>
<evidence type="ECO:0000256" key="9">
    <source>
        <dbReference type="ARBA" id="ARBA00023306"/>
    </source>
</evidence>
<evidence type="ECO:0000313" key="16">
    <source>
        <dbReference type="Proteomes" id="UP000183471"/>
    </source>
</evidence>
<dbReference type="HAMAP" id="MF_00303">
    <property type="entry name" value="Trigger_factor_Tig"/>
    <property type="match status" value="1"/>
</dbReference>
<dbReference type="PANTHER" id="PTHR30560">
    <property type="entry name" value="TRIGGER FACTOR CHAPERONE AND PEPTIDYL-PROLYL CIS/TRANS ISOMERASE"/>
    <property type="match status" value="1"/>
</dbReference>
<evidence type="ECO:0000256" key="4">
    <source>
        <dbReference type="ARBA" id="ARBA00016902"/>
    </source>
</evidence>
<keyword evidence="6 11" id="KW-0697">Rotamase</keyword>
<comment type="domain">
    <text evidence="11">Consists of 3 domains; the N-terminus binds the ribosome, the middle domain has PPIase activity, while the C-terminus has intrinsic chaperone activity on its own.</text>
</comment>
<evidence type="ECO:0000256" key="1">
    <source>
        <dbReference type="ARBA" id="ARBA00000971"/>
    </source>
</evidence>
<evidence type="ECO:0000256" key="13">
    <source>
        <dbReference type="RuleBase" id="RU003914"/>
    </source>
</evidence>
<keyword evidence="11" id="KW-0963">Cytoplasm</keyword>
<dbReference type="InterPro" id="IPR036611">
    <property type="entry name" value="Trigger_fac_ribosome-bd_sf"/>
</dbReference>
<dbReference type="InterPro" id="IPR005215">
    <property type="entry name" value="Trig_fac"/>
</dbReference>
<evidence type="ECO:0000256" key="2">
    <source>
        <dbReference type="ARBA" id="ARBA00005464"/>
    </source>
</evidence>
<evidence type="ECO:0000256" key="5">
    <source>
        <dbReference type="ARBA" id="ARBA00022618"/>
    </source>
</evidence>
<gene>
    <name evidence="11" type="primary">tig</name>
    <name evidence="15" type="ORF">SAMN05216402_0017</name>
</gene>
<organism evidence="15 16">
    <name type="scientific">Nitrosospira multiformis</name>
    <dbReference type="NCBI Taxonomy" id="1231"/>
    <lineage>
        <taxon>Bacteria</taxon>
        <taxon>Pseudomonadati</taxon>
        <taxon>Pseudomonadota</taxon>
        <taxon>Betaproteobacteria</taxon>
        <taxon>Nitrosomonadales</taxon>
        <taxon>Nitrosomonadaceae</taxon>
        <taxon>Nitrosospira</taxon>
    </lineage>
</organism>
<dbReference type="Pfam" id="PF05698">
    <property type="entry name" value="Trigger_C"/>
    <property type="match status" value="1"/>
</dbReference>
<dbReference type="SUPFAM" id="SSF109998">
    <property type="entry name" value="Triger factor/SurA peptide-binding domain-like"/>
    <property type="match status" value="1"/>
</dbReference>
<evidence type="ECO:0000256" key="12">
    <source>
        <dbReference type="PROSITE-ProRule" id="PRU00277"/>
    </source>
</evidence>
<dbReference type="Pfam" id="PF00254">
    <property type="entry name" value="FKBP_C"/>
    <property type="match status" value="1"/>
</dbReference>
<dbReference type="SUPFAM" id="SSF102735">
    <property type="entry name" value="Trigger factor ribosome-binding domain"/>
    <property type="match status" value="1"/>
</dbReference>
<keyword evidence="16" id="KW-1185">Reference proteome</keyword>
<comment type="similarity">
    <text evidence="2 11 13">Belongs to the FKBP-type PPIase family. Tig subfamily.</text>
</comment>
<feature type="domain" description="PPIase FKBP-type" evidence="14">
    <location>
        <begin position="172"/>
        <end position="252"/>
    </location>
</feature>
<dbReference type="InterPro" id="IPR046357">
    <property type="entry name" value="PPIase_dom_sf"/>
</dbReference>
<dbReference type="Pfam" id="PF05697">
    <property type="entry name" value="Trigger_N"/>
    <property type="match status" value="1"/>
</dbReference>
<sequence length="444" mass="49352">MNVINQSGNVMQSNVEDLGALERRLNVSIPQEKIETEVESRLKRLARTAKIHGFRPGKVPLKIVMQQYGPQVRQEVMGDVLQKNFSEAVREQKLRVAGYPHFEPKQVGEDTSQFEFSATFEVYPDVTLGDLSGTRIDQPVVNVTGSDVDKTLEILRKQRVQYEPAERPAVIGDRATIDYSGVIDGVEFAGGKAENFALVLGEGRLLKDFEGPLAGMSAGQGKTFEVTFPADYHGKEVAGKTATFEVKLHSVEAAKLPEVDAEFAVSLGVADGNIEKMRNEIRANLEREVSKRVKARIKEQVMQSLLDATAIQAPKALVEQELERLMQDARNDLESRGMNAKNVPLPRDLFHERAQRRVTLGLILAEVVKINGLHAKPEQVRTVVEDLAQSYENPAEVVKWHYASQGRLNEAESAVLEDNVVMWVVDKVTVADKPMTLDELMGKS</sequence>
<dbReference type="EC" id="5.2.1.8" evidence="3 11"/>
<dbReference type="Gene3D" id="3.10.50.40">
    <property type="match status" value="1"/>
</dbReference>
<accession>A0ABY0T5D5</accession>
<keyword evidence="7 11" id="KW-0143">Chaperone</keyword>
<evidence type="ECO:0000313" key="15">
    <source>
        <dbReference type="EMBL" id="SDQ25148.1"/>
    </source>
</evidence>
<comment type="catalytic activity">
    <reaction evidence="1 11 12">
        <text>[protein]-peptidylproline (omega=180) = [protein]-peptidylproline (omega=0)</text>
        <dbReference type="Rhea" id="RHEA:16237"/>
        <dbReference type="Rhea" id="RHEA-COMP:10747"/>
        <dbReference type="Rhea" id="RHEA-COMP:10748"/>
        <dbReference type="ChEBI" id="CHEBI:83833"/>
        <dbReference type="ChEBI" id="CHEBI:83834"/>
        <dbReference type="EC" id="5.2.1.8"/>
    </reaction>
</comment>
<evidence type="ECO:0000256" key="3">
    <source>
        <dbReference type="ARBA" id="ARBA00013194"/>
    </source>
</evidence>
<dbReference type="PROSITE" id="PS50059">
    <property type="entry name" value="FKBP_PPIASE"/>
    <property type="match status" value="1"/>
</dbReference>
<dbReference type="InterPro" id="IPR008880">
    <property type="entry name" value="Trigger_fac_C"/>
</dbReference>
<dbReference type="InterPro" id="IPR037041">
    <property type="entry name" value="Trigger_fac_C_sf"/>
</dbReference>
<evidence type="ECO:0000256" key="7">
    <source>
        <dbReference type="ARBA" id="ARBA00023186"/>
    </source>
</evidence>
<name>A0ABY0T5D5_9PROT</name>
<dbReference type="Gene3D" id="1.10.3120.10">
    <property type="entry name" value="Trigger factor, C-terminal domain"/>
    <property type="match status" value="1"/>
</dbReference>
<evidence type="ECO:0000256" key="6">
    <source>
        <dbReference type="ARBA" id="ARBA00023110"/>
    </source>
</evidence>
<evidence type="ECO:0000256" key="10">
    <source>
        <dbReference type="ARBA" id="ARBA00029986"/>
    </source>
</evidence>
<dbReference type="PANTHER" id="PTHR30560:SF3">
    <property type="entry name" value="TRIGGER FACTOR-LIKE PROTEIN TIG, CHLOROPLASTIC"/>
    <property type="match status" value="1"/>
</dbReference>
<dbReference type="EMBL" id="FNKY01000001">
    <property type="protein sequence ID" value="SDQ25148.1"/>
    <property type="molecule type" value="Genomic_DNA"/>
</dbReference>
<dbReference type="NCBIfam" id="TIGR00115">
    <property type="entry name" value="tig"/>
    <property type="match status" value="1"/>
</dbReference>
<dbReference type="Gene3D" id="3.30.70.1050">
    <property type="entry name" value="Trigger factor ribosome-binding domain"/>
    <property type="match status" value="1"/>
</dbReference>
<keyword evidence="9 11" id="KW-0131">Cell cycle</keyword>
<dbReference type="InterPro" id="IPR027304">
    <property type="entry name" value="Trigger_fact/SurA_dom_sf"/>
</dbReference>
<dbReference type="SUPFAM" id="SSF54534">
    <property type="entry name" value="FKBP-like"/>
    <property type="match status" value="1"/>
</dbReference>
<dbReference type="Proteomes" id="UP000183471">
    <property type="component" value="Unassembled WGS sequence"/>
</dbReference>
<reference evidence="15 16" key="1">
    <citation type="submission" date="2016-10" db="EMBL/GenBank/DDBJ databases">
        <authorList>
            <person name="Varghese N."/>
            <person name="Submissions S."/>
        </authorList>
    </citation>
    <scope>NUCLEOTIDE SEQUENCE [LARGE SCALE GENOMIC DNA]</scope>
    <source>
        <strain evidence="15 16">Nl1</strain>
    </source>
</reference>
<dbReference type="InterPro" id="IPR008881">
    <property type="entry name" value="Trigger_fac_ribosome-bd_bac"/>
</dbReference>
<comment type="function">
    <text evidence="11">Involved in protein export. Acts as a chaperone by maintaining the newly synthesized protein in an open conformation. Functions as a peptidyl-prolyl cis-trans isomerase.</text>
</comment>
<protein>
    <recommendedName>
        <fullName evidence="4 11">Trigger factor</fullName>
        <shortName evidence="11">TF</shortName>
        <ecNumber evidence="3 11">5.2.1.8</ecNumber>
    </recommendedName>
    <alternativeName>
        <fullName evidence="10 11">PPIase</fullName>
    </alternativeName>
</protein>
<dbReference type="InterPro" id="IPR001179">
    <property type="entry name" value="PPIase_FKBP_dom"/>
</dbReference>
<evidence type="ECO:0000259" key="14">
    <source>
        <dbReference type="PROSITE" id="PS50059"/>
    </source>
</evidence>